<gene>
    <name evidence="1" type="ORF">S01H1_21158</name>
</gene>
<protein>
    <recommendedName>
        <fullName evidence="2">Glycosyltransferase subfamily 4-like N-terminal domain-containing protein</fullName>
    </recommendedName>
</protein>
<evidence type="ECO:0000313" key="1">
    <source>
        <dbReference type="EMBL" id="GAF92631.1"/>
    </source>
</evidence>
<feature type="non-terminal residue" evidence="1">
    <location>
        <position position="66"/>
    </location>
</feature>
<proteinExistence type="predicted"/>
<comment type="caution">
    <text evidence="1">The sequence shown here is derived from an EMBL/GenBank/DDBJ whole genome shotgun (WGS) entry which is preliminary data.</text>
</comment>
<accession>X0TZS9</accession>
<dbReference type="AlphaFoldDB" id="X0TZS9"/>
<name>X0TZS9_9ZZZZ</name>
<reference evidence="1" key="1">
    <citation type="journal article" date="2014" name="Front. Microbiol.">
        <title>High frequency of phylogenetically diverse reductive dehalogenase-homologous genes in deep subseafloor sedimentary metagenomes.</title>
        <authorList>
            <person name="Kawai M."/>
            <person name="Futagami T."/>
            <person name="Toyoda A."/>
            <person name="Takaki Y."/>
            <person name="Nishi S."/>
            <person name="Hori S."/>
            <person name="Arai W."/>
            <person name="Tsubouchi T."/>
            <person name="Morono Y."/>
            <person name="Uchiyama I."/>
            <person name="Ito T."/>
            <person name="Fujiyama A."/>
            <person name="Inagaki F."/>
            <person name="Takami H."/>
        </authorList>
    </citation>
    <scope>NUCLEOTIDE SEQUENCE</scope>
    <source>
        <strain evidence="1">Expedition CK06-06</strain>
    </source>
</reference>
<sequence>MKIAFIAPGVNHHAGPAKVTAALVERLCEDHQVSVFSHTIEGIDLSKIKHHRVPAVTHPEFLAYIT</sequence>
<organism evidence="1">
    <name type="scientific">marine sediment metagenome</name>
    <dbReference type="NCBI Taxonomy" id="412755"/>
    <lineage>
        <taxon>unclassified sequences</taxon>
        <taxon>metagenomes</taxon>
        <taxon>ecological metagenomes</taxon>
    </lineage>
</organism>
<evidence type="ECO:0008006" key="2">
    <source>
        <dbReference type="Google" id="ProtNLM"/>
    </source>
</evidence>
<dbReference type="EMBL" id="BARS01011685">
    <property type="protein sequence ID" value="GAF92631.1"/>
    <property type="molecule type" value="Genomic_DNA"/>
</dbReference>
<dbReference type="Gene3D" id="3.40.50.2000">
    <property type="entry name" value="Glycogen Phosphorylase B"/>
    <property type="match status" value="1"/>
</dbReference>